<evidence type="ECO:0000313" key="3">
    <source>
        <dbReference type="EMBL" id="CAE8626581.1"/>
    </source>
</evidence>
<keyword evidence="2" id="KW-0472">Membrane</keyword>
<evidence type="ECO:0000256" key="2">
    <source>
        <dbReference type="SAM" id="Phobius"/>
    </source>
</evidence>
<feature type="region of interest" description="Disordered" evidence="1">
    <location>
        <begin position="100"/>
        <end position="124"/>
    </location>
</feature>
<dbReference type="Proteomes" id="UP000626109">
    <property type="component" value="Unassembled WGS sequence"/>
</dbReference>
<keyword evidence="2" id="KW-1133">Transmembrane helix</keyword>
<protein>
    <submittedName>
        <fullName evidence="3">Uncharacterized protein</fullName>
    </submittedName>
</protein>
<proteinExistence type="predicted"/>
<sequence>MSHLHDSSCASQNQGNSLGSRSCVRQSKYFRQYESGNAMKGILGTPNLAWDPHKKEGAYLGHKVYDADLGVNGMDRELPRTVQAIRTAAVVLVPQVPPPAAARGAARPNNIQPASNNDNNQPATNNTQLQLKVMERGSTNNAGSAQWQTSASSYGAFAQPAAGGRRSLPGDRADTALIGRMVGLVVVAVAVAVVAVDDDDEDDDDGGDDNVVVDGVLVVVVAAAVVVVVVVAAAVVVVVVVVVLLVVLLLLLLLLWLLLLLLLLLL</sequence>
<feature type="transmembrane region" description="Helical" evidence="2">
    <location>
        <begin position="216"/>
        <end position="237"/>
    </location>
</feature>
<feature type="region of interest" description="Disordered" evidence="1">
    <location>
        <begin position="1"/>
        <end position="21"/>
    </location>
</feature>
<organism evidence="3 4">
    <name type="scientific">Polarella glacialis</name>
    <name type="common">Dinoflagellate</name>
    <dbReference type="NCBI Taxonomy" id="89957"/>
    <lineage>
        <taxon>Eukaryota</taxon>
        <taxon>Sar</taxon>
        <taxon>Alveolata</taxon>
        <taxon>Dinophyceae</taxon>
        <taxon>Suessiales</taxon>
        <taxon>Suessiaceae</taxon>
        <taxon>Polarella</taxon>
    </lineage>
</organism>
<evidence type="ECO:0000256" key="1">
    <source>
        <dbReference type="SAM" id="MobiDB-lite"/>
    </source>
</evidence>
<dbReference type="EMBL" id="CAJNNW010000327">
    <property type="protein sequence ID" value="CAE8626581.1"/>
    <property type="molecule type" value="Genomic_DNA"/>
</dbReference>
<comment type="caution">
    <text evidence="3">The sequence shown here is derived from an EMBL/GenBank/DDBJ whole genome shotgun (WGS) entry which is preliminary data.</text>
</comment>
<feature type="transmembrane region" description="Helical" evidence="2">
    <location>
        <begin position="175"/>
        <end position="196"/>
    </location>
</feature>
<accession>A0A813GHF0</accession>
<dbReference type="AlphaFoldDB" id="A0A813GHF0"/>
<keyword evidence="2" id="KW-0812">Transmembrane</keyword>
<gene>
    <name evidence="3" type="ORF">PGLA2088_LOCUS492</name>
</gene>
<feature type="transmembrane region" description="Helical" evidence="2">
    <location>
        <begin position="242"/>
        <end position="265"/>
    </location>
</feature>
<reference evidence="3" key="1">
    <citation type="submission" date="2021-02" db="EMBL/GenBank/DDBJ databases">
        <authorList>
            <person name="Dougan E. K."/>
            <person name="Rhodes N."/>
            <person name="Thang M."/>
            <person name="Chan C."/>
        </authorList>
    </citation>
    <scope>NUCLEOTIDE SEQUENCE</scope>
</reference>
<name>A0A813GHF0_POLGL</name>
<evidence type="ECO:0000313" key="4">
    <source>
        <dbReference type="Proteomes" id="UP000626109"/>
    </source>
</evidence>
<feature type="compositionally biased region" description="Polar residues" evidence="1">
    <location>
        <begin position="8"/>
        <end position="21"/>
    </location>
</feature>